<evidence type="ECO:0000313" key="2">
    <source>
        <dbReference type="Proteomes" id="UP001183176"/>
    </source>
</evidence>
<sequence length="132" mass="13216">MTSTTALTTAVGLQHTPARTLAAAQCGAGTVLLTRPRSVASAVSGQGAQPAAWLVQLLGARLLIQGVVLLLRPSRRTALAGAAVDAAHCLSMLAAAEVSRPHRRAALISAVAAAASALAAVRLPIAASRVRA</sequence>
<dbReference type="EMBL" id="JAVREH010000048">
    <property type="protein sequence ID" value="MDT0263696.1"/>
    <property type="molecule type" value="Genomic_DNA"/>
</dbReference>
<reference evidence="2" key="1">
    <citation type="submission" date="2023-07" db="EMBL/GenBank/DDBJ databases">
        <title>30 novel species of actinomycetes from the DSMZ collection.</title>
        <authorList>
            <person name="Nouioui I."/>
        </authorList>
    </citation>
    <scope>NUCLEOTIDE SEQUENCE [LARGE SCALE GENOMIC DNA]</scope>
    <source>
        <strain evidence="2">DSM 44399</strain>
    </source>
</reference>
<protein>
    <submittedName>
        <fullName evidence="1">Uncharacterized protein</fullName>
    </submittedName>
</protein>
<comment type="caution">
    <text evidence="1">The sequence shown here is derived from an EMBL/GenBank/DDBJ whole genome shotgun (WGS) entry which is preliminary data.</text>
</comment>
<keyword evidence="2" id="KW-1185">Reference proteome</keyword>
<name>A0ABU2JFE1_9ACTN</name>
<gene>
    <name evidence="1" type="ORF">RM423_20180</name>
</gene>
<dbReference type="RefSeq" id="WP_311424841.1">
    <property type="nucleotide sequence ID" value="NZ_JAVREH010000048.1"/>
</dbReference>
<organism evidence="1 2">
    <name type="scientific">Jatrophihabitans lederbergiae</name>
    <dbReference type="NCBI Taxonomy" id="3075547"/>
    <lineage>
        <taxon>Bacteria</taxon>
        <taxon>Bacillati</taxon>
        <taxon>Actinomycetota</taxon>
        <taxon>Actinomycetes</taxon>
        <taxon>Jatrophihabitantales</taxon>
        <taxon>Jatrophihabitantaceae</taxon>
        <taxon>Jatrophihabitans</taxon>
    </lineage>
</organism>
<evidence type="ECO:0000313" key="1">
    <source>
        <dbReference type="EMBL" id="MDT0263696.1"/>
    </source>
</evidence>
<accession>A0ABU2JFE1</accession>
<proteinExistence type="predicted"/>
<dbReference type="Proteomes" id="UP001183176">
    <property type="component" value="Unassembled WGS sequence"/>
</dbReference>